<sequence length="84" mass="9898">MLNCREVSYMLTLAPEEPISRYRKIGLGLHLMMCKHCRRNQQQLQTIRQWLAQQSTAEAEHADHPLPADMRERIAQQLDAQDKR</sequence>
<dbReference type="EMBL" id="CP157355">
    <property type="protein sequence ID" value="XBL99870.1"/>
    <property type="molecule type" value="Genomic_DNA"/>
</dbReference>
<feature type="region of interest" description="Disordered" evidence="1">
    <location>
        <begin position="55"/>
        <end position="84"/>
    </location>
</feature>
<evidence type="ECO:0000313" key="2">
    <source>
        <dbReference type="EMBL" id="XBL99870.1"/>
    </source>
</evidence>
<feature type="compositionally biased region" description="Basic and acidic residues" evidence="1">
    <location>
        <begin position="58"/>
        <end position="84"/>
    </location>
</feature>
<gene>
    <name evidence="2" type="ORF">ABHF33_12460</name>
</gene>
<dbReference type="Gene3D" id="1.10.10.1320">
    <property type="entry name" value="Anti-sigma factor, zinc-finger domain"/>
    <property type="match status" value="1"/>
</dbReference>
<dbReference type="RefSeq" id="WP_348944254.1">
    <property type="nucleotide sequence ID" value="NZ_CP157355.1"/>
</dbReference>
<protein>
    <recommendedName>
        <fullName evidence="3">Zf-HC2 domain-containing protein</fullName>
    </recommendedName>
</protein>
<reference evidence="2" key="1">
    <citation type="submission" date="2024-05" db="EMBL/GenBank/DDBJ databases">
        <authorList>
            <person name="Yang L."/>
            <person name="Pan L."/>
        </authorList>
    </citation>
    <scope>NUCLEOTIDE SEQUENCE</scope>
    <source>
        <strain evidence="2">FCG-7</strain>
    </source>
</reference>
<dbReference type="KEGG" id="cmav:ABHF33_12460"/>
<proteinExistence type="predicted"/>
<organism evidence="2">
    <name type="scientific">Chitinibacter mangrovi</name>
    <dbReference type="NCBI Taxonomy" id="3153927"/>
    <lineage>
        <taxon>Bacteria</taxon>
        <taxon>Pseudomonadati</taxon>
        <taxon>Pseudomonadota</taxon>
        <taxon>Betaproteobacteria</taxon>
        <taxon>Neisseriales</taxon>
        <taxon>Chitinibacteraceae</taxon>
        <taxon>Chitinibacter</taxon>
    </lineage>
</organism>
<evidence type="ECO:0000256" key="1">
    <source>
        <dbReference type="SAM" id="MobiDB-lite"/>
    </source>
</evidence>
<dbReference type="AlphaFoldDB" id="A0AAU7F6W7"/>
<accession>A0AAU7F6W7</accession>
<name>A0AAU7F6W7_9NEIS</name>
<dbReference type="InterPro" id="IPR041916">
    <property type="entry name" value="Anti_sigma_zinc_sf"/>
</dbReference>
<evidence type="ECO:0008006" key="3">
    <source>
        <dbReference type="Google" id="ProtNLM"/>
    </source>
</evidence>